<evidence type="ECO:0000313" key="5">
    <source>
        <dbReference type="EMBL" id="GAA3243633.1"/>
    </source>
</evidence>
<evidence type="ECO:0000313" key="6">
    <source>
        <dbReference type="Proteomes" id="UP001501237"/>
    </source>
</evidence>
<dbReference type="InterPro" id="IPR041664">
    <property type="entry name" value="AAA_16"/>
</dbReference>
<dbReference type="SUPFAM" id="SSF46894">
    <property type="entry name" value="C-terminal effector domain of the bipartite response regulators"/>
    <property type="match status" value="1"/>
</dbReference>
<evidence type="ECO:0000256" key="1">
    <source>
        <dbReference type="ARBA" id="ARBA00022741"/>
    </source>
</evidence>
<sequence>MVGLWERAEALERLERLLGDGGRIAVVAGEAGIGKSALVGEFARRAERRARVLWGACDQLSTPRVLGPVHDIGRQAGGALARAVAEGAQEPVLQALLDELTVPRQAVRPVVVVEDAHWADEATLDLLVLLGRRVPRLPALLVLTLRDDELAADHPLRAALAKLPAAATTRIVLPPLSAECVADQARRAGQDPDTVTRFCGGNPLLVTEFLRDRAPHGPPEPEGGDGPGPWSGAQRGARVPEAVRDLVLGRLRGLAADERELAHLAAVSPGRLAPGVAAGRPVDACVDAGILVHVPDGVAYRHELLRSAVEEALSPARAREMHRVVLDRLTAGAEPGVDPGRLVHHAIGAGDAAAVMRWGRVAGDAAARQGARREAASYYRAAAEHAELLPEPERADLLEVYRERAFLAGRFVEGLAAGRKALALRERRGERLKVGENLYRISRMTWWAGDGPGARAAAVRAVEVLADTDGPELAMAYGTRAHMDMLAHQNDDAIDWGVRALELAGRLGDRETAIQAQVTVHTARLQDGHLPARGPLEEVFEHAVELGFVDAAARVRVNLAFCMDELARYPDAAEQVEKALAYAEQEQVDGYLQCLLGVRAGIRFARCDWDGALQDAEASLSRPFKVGVALVPSLIAKGRIQSARGEDAALETLTKALRLAETAEEFQWLAPALAARSEYFLWAGDPRRAAEEARRGLRTAPGTPFKAGELAYRLWRADGTATVLPTGHPYQLMIEGDWRGASAEWQARTAEFARAEALAAGDEEAAHEALRLLDALGAVAAASHLRAELRRRGHTRIPRGPRRATAARSDGLTPRQADVLSLVAEGLTNAEIAVRLTLSPKTVDHHISAILGKLGVTSRGQAAARVRAT</sequence>
<name>A0ABP6QMW7_9ACTN</name>
<dbReference type="SUPFAM" id="SSF52540">
    <property type="entry name" value="P-loop containing nucleoside triphosphate hydrolases"/>
    <property type="match status" value="1"/>
</dbReference>
<evidence type="ECO:0000259" key="4">
    <source>
        <dbReference type="PROSITE" id="PS50043"/>
    </source>
</evidence>
<dbReference type="InterPro" id="IPR000792">
    <property type="entry name" value="Tscrpt_reg_LuxR_C"/>
</dbReference>
<organism evidence="5 6">
    <name type="scientific">Actinocorallia longicatena</name>
    <dbReference type="NCBI Taxonomy" id="111803"/>
    <lineage>
        <taxon>Bacteria</taxon>
        <taxon>Bacillati</taxon>
        <taxon>Actinomycetota</taxon>
        <taxon>Actinomycetes</taxon>
        <taxon>Streptosporangiales</taxon>
        <taxon>Thermomonosporaceae</taxon>
        <taxon>Actinocorallia</taxon>
    </lineage>
</organism>
<keyword evidence="2" id="KW-0067">ATP-binding</keyword>
<reference evidence="6" key="1">
    <citation type="journal article" date="2019" name="Int. J. Syst. Evol. Microbiol.">
        <title>The Global Catalogue of Microorganisms (GCM) 10K type strain sequencing project: providing services to taxonomists for standard genome sequencing and annotation.</title>
        <authorList>
            <consortium name="The Broad Institute Genomics Platform"/>
            <consortium name="The Broad Institute Genome Sequencing Center for Infectious Disease"/>
            <person name="Wu L."/>
            <person name="Ma J."/>
        </authorList>
    </citation>
    <scope>NUCLEOTIDE SEQUENCE [LARGE SCALE GENOMIC DNA]</scope>
    <source>
        <strain evidence="6">JCM 9377</strain>
    </source>
</reference>
<dbReference type="PANTHER" id="PTHR16305:SF35">
    <property type="entry name" value="TRANSCRIPTIONAL ACTIVATOR DOMAIN"/>
    <property type="match status" value="1"/>
</dbReference>
<dbReference type="CDD" id="cd06170">
    <property type="entry name" value="LuxR_C_like"/>
    <property type="match status" value="1"/>
</dbReference>
<dbReference type="InterPro" id="IPR027417">
    <property type="entry name" value="P-loop_NTPase"/>
</dbReference>
<evidence type="ECO:0000256" key="2">
    <source>
        <dbReference type="ARBA" id="ARBA00022840"/>
    </source>
</evidence>
<dbReference type="PROSITE" id="PS00622">
    <property type="entry name" value="HTH_LUXR_1"/>
    <property type="match status" value="1"/>
</dbReference>
<dbReference type="PROSITE" id="PS50043">
    <property type="entry name" value="HTH_LUXR_2"/>
    <property type="match status" value="1"/>
</dbReference>
<protein>
    <submittedName>
        <fullName evidence="5">AAA family ATPase</fullName>
    </submittedName>
</protein>
<dbReference type="Pfam" id="PF13191">
    <property type="entry name" value="AAA_16"/>
    <property type="match status" value="1"/>
</dbReference>
<dbReference type="InterPro" id="IPR016032">
    <property type="entry name" value="Sig_transdc_resp-reg_C-effctor"/>
</dbReference>
<dbReference type="Proteomes" id="UP001501237">
    <property type="component" value="Unassembled WGS sequence"/>
</dbReference>
<evidence type="ECO:0000256" key="3">
    <source>
        <dbReference type="SAM" id="MobiDB-lite"/>
    </source>
</evidence>
<dbReference type="PANTHER" id="PTHR16305">
    <property type="entry name" value="TESTICULAR SOLUBLE ADENYLYL CYCLASE"/>
    <property type="match status" value="1"/>
</dbReference>
<proteinExistence type="predicted"/>
<dbReference type="Pfam" id="PF00196">
    <property type="entry name" value="GerE"/>
    <property type="match status" value="1"/>
</dbReference>
<comment type="caution">
    <text evidence="5">The sequence shown here is derived from an EMBL/GenBank/DDBJ whole genome shotgun (WGS) entry which is preliminary data.</text>
</comment>
<feature type="region of interest" description="Disordered" evidence="3">
    <location>
        <begin position="212"/>
        <end position="236"/>
    </location>
</feature>
<accession>A0ABP6QMW7</accession>
<dbReference type="InterPro" id="IPR011990">
    <property type="entry name" value="TPR-like_helical_dom_sf"/>
</dbReference>
<feature type="domain" description="HTH luxR-type" evidence="4">
    <location>
        <begin position="805"/>
        <end position="869"/>
    </location>
</feature>
<dbReference type="SUPFAM" id="SSF48452">
    <property type="entry name" value="TPR-like"/>
    <property type="match status" value="1"/>
</dbReference>
<dbReference type="Gene3D" id="1.25.40.10">
    <property type="entry name" value="Tetratricopeptide repeat domain"/>
    <property type="match status" value="2"/>
</dbReference>
<dbReference type="InterPro" id="IPR036388">
    <property type="entry name" value="WH-like_DNA-bd_sf"/>
</dbReference>
<dbReference type="Gene3D" id="3.40.50.300">
    <property type="entry name" value="P-loop containing nucleotide triphosphate hydrolases"/>
    <property type="match status" value="1"/>
</dbReference>
<dbReference type="Gene3D" id="1.10.10.10">
    <property type="entry name" value="Winged helix-like DNA-binding domain superfamily/Winged helix DNA-binding domain"/>
    <property type="match status" value="1"/>
</dbReference>
<keyword evidence="1" id="KW-0547">Nucleotide-binding</keyword>
<dbReference type="EMBL" id="BAAAUV010000060">
    <property type="protein sequence ID" value="GAA3243633.1"/>
    <property type="molecule type" value="Genomic_DNA"/>
</dbReference>
<gene>
    <name evidence="5" type="ORF">GCM10010468_81710</name>
</gene>
<dbReference type="SMART" id="SM00421">
    <property type="entry name" value="HTH_LUXR"/>
    <property type="match status" value="1"/>
</dbReference>
<keyword evidence="6" id="KW-1185">Reference proteome</keyword>
<dbReference type="PRINTS" id="PR00038">
    <property type="entry name" value="HTHLUXR"/>
</dbReference>